<dbReference type="PRINTS" id="PR00111">
    <property type="entry name" value="ABHYDROLASE"/>
</dbReference>
<evidence type="ECO:0000259" key="3">
    <source>
        <dbReference type="Pfam" id="PF00561"/>
    </source>
</evidence>
<dbReference type="InterPro" id="IPR029058">
    <property type="entry name" value="AB_hydrolase_fold"/>
</dbReference>
<dbReference type="eggNOG" id="KOG4409">
    <property type="taxonomic scope" value="Eukaryota"/>
</dbReference>
<dbReference type="PANTHER" id="PTHR42886:SF29">
    <property type="entry name" value="PUMMELIG, ISOFORM A"/>
    <property type="match status" value="1"/>
</dbReference>
<dbReference type="Pfam" id="PF00561">
    <property type="entry name" value="Abhydrolase_1"/>
    <property type="match status" value="1"/>
</dbReference>
<gene>
    <name evidence="4" type="ORF">Esi_0176_0002</name>
</gene>
<dbReference type="InParanoid" id="D8LGP8"/>
<dbReference type="GO" id="GO:0006654">
    <property type="term" value="P:phosphatidic acid biosynthetic process"/>
    <property type="evidence" value="ECO:0007669"/>
    <property type="project" value="TreeGrafter"/>
</dbReference>
<dbReference type="Proteomes" id="UP000002630">
    <property type="component" value="Linkage Group LG18"/>
</dbReference>
<evidence type="ECO:0000313" key="5">
    <source>
        <dbReference type="Proteomes" id="UP000002630"/>
    </source>
</evidence>
<dbReference type="GO" id="GO:0042171">
    <property type="term" value="F:lysophosphatidic acid acyltransferase activity"/>
    <property type="evidence" value="ECO:0007669"/>
    <property type="project" value="TreeGrafter"/>
</dbReference>
<dbReference type="InterPro" id="IPR000073">
    <property type="entry name" value="AB_hydrolase_1"/>
</dbReference>
<evidence type="ECO:0000313" key="4">
    <source>
        <dbReference type="EMBL" id="CBN79068.1"/>
    </source>
</evidence>
<dbReference type="GO" id="GO:0052689">
    <property type="term" value="F:carboxylic ester hydrolase activity"/>
    <property type="evidence" value="ECO:0007669"/>
    <property type="project" value="TreeGrafter"/>
</dbReference>
<proteinExistence type="inferred from homology"/>
<dbReference type="SUPFAM" id="SSF53474">
    <property type="entry name" value="alpha/beta-Hydrolases"/>
    <property type="match status" value="1"/>
</dbReference>
<dbReference type="STRING" id="2880.D8LGP8"/>
<sequence>MGQAATREAGARGEAPATTTTTGGGGGGAAEVTIAAAAAAAASSPVLPLATSSSSTSTSSEEEENNMAAAAAAKTPCRVTLRESLAKMRWTASSLDSLRSAEERLFSALNLNVFDADIGSEQHIHTVEGGKGKSEIPVVLCHGYGMGVGGWHLNLGELTASTHVMAKDWLGCGLSSRPRWDLEGVKETEAFFVDSLERWRQANEVDKMVLCGHSLGGYLSVCYAEKYPQRIDKLVLASPVGFPEEPEGFREAIESRPFAQRNLMKFVGWGWAKGITPGDVVRTMGPLGYRMMMGYSNRRFQQAEFDKRALGDYLYHNLAATHGSGERALSRVLKPGAWAHSPLKHRLPKLDPSVPVHFMFGDRDWMNSTAPQELLESARADGGSGQEITITTVPNAGHQLFLDNPRGFNAELLRLCGVDVDPAAADAAYAATQDAVAQMAAAAAAEEAEG</sequence>
<feature type="domain" description="AB hydrolase-1" evidence="3">
    <location>
        <begin position="137"/>
        <end position="405"/>
    </location>
</feature>
<dbReference type="AlphaFoldDB" id="D8LGP8"/>
<feature type="region of interest" description="Disordered" evidence="2">
    <location>
        <begin position="43"/>
        <end position="73"/>
    </location>
</feature>
<evidence type="ECO:0000256" key="2">
    <source>
        <dbReference type="SAM" id="MobiDB-lite"/>
    </source>
</evidence>
<dbReference type="EMBL" id="FN648262">
    <property type="protein sequence ID" value="CBN79068.1"/>
    <property type="molecule type" value="Genomic_DNA"/>
</dbReference>
<dbReference type="EMBL" id="FN649743">
    <property type="protein sequence ID" value="CBN79068.1"/>
    <property type="molecule type" value="Genomic_DNA"/>
</dbReference>
<keyword evidence="5" id="KW-1185">Reference proteome</keyword>
<feature type="compositionally biased region" description="Low complexity" evidence="2">
    <location>
        <begin position="1"/>
        <end position="21"/>
    </location>
</feature>
<accession>D8LGP8</accession>
<reference evidence="4 5" key="1">
    <citation type="journal article" date="2010" name="Nature">
        <title>The Ectocarpus genome and the independent evolution of multicellularity in brown algae.</title>
        <authorList>
            <person name="Cock J.M."/>
            <person name="Sterck L."/>
            <person name="Rouze P."/>
            <person name="Scornet D."/>
            <person name="Allen A.E."/>
            <person name="Amoutzias G."/>
            <person name="Anthouard V."/>
            <person name="Artiguenave F."/>
            <person name="Aury J.M."/>
            <person name="Badger J.H."/>
            <person name="Beszteri B."/>
            <person name="Billiau K."/>
            <person name="Bonnet E."/>
            <person name="Bothwell J.H."/>
            <person name="Bowler C."/>
            <person name="Boyen C."/>
            <person name="Brownlee C."/>
            <person name="Carrano C.J."/>
            <person name="Charrier B."/>
            <person name="Cho G.Y."/>
            <person name="Coelho S.M."/>
            <person name="Collen J."/>
            <person name="Corre E."/>
            <person name="Da Silva C."/>
            <person name="Delage L."/>
            <person name="Delaroque N."/>
            <person name="Dittami S.M."/>
            <person name="Doulbeau S."/>
            <person name="Elias M."/>
            <person name="Farnham G."/>
            <person name="Gachon C.M."/>
            <person name="Gschloessl B."/>
            <person name="Heesch S."/>
            <person name="Jabbari K."/>
            <person name="Jubin C."/>
            <person name="Kawai H."/>
            <person name="Kimura K."/>
            <person name="Kloareg B."/>
            <person name="Kupper F.C."/>
            <person name="Lang D."/>
            <person name="Le Bail A."/>
            <person name="Leblanc C."/>
            <person name="Lerouge P."/>
            <person name="Lohr M."/>
            <person name="Lopez P.J."/>
            <person name="Martens C."/>
            <person name="Maumus F."/>
            <person name="Michel G."/>
            <person name="Miranda-Saavedra D."/>
            <person name="Morales J."/>
            <person name="Moreau H."/>
            <person name="Motomura T."/>
            <person name="Nagasato C."/>
            <person name="Napoli C.A."/>
            <person name="Nelson D.R."/>
            <person name="Nyvall-Collen P."/>
            <person name="Peters A.F."/>
            <person name="Pommier C."/>
            <person name="Potin P."/>
            <person name="Poulain J."/>
            <person name="Quesneville H."/>
            <person name="Read B."/>
            <person name="Rensing S.A."/>
            <person name="Ritter A."/>
            <person name="Rousvoal S."/>
            <person name="Samanta M."/>
            <person name="Samson G."/>
            <person name="Schroeder D.C."/>
            <person name="Segurens B."/>
            <person name="Strittmatter M."/>
            <person name="Tonon T."/>
            <person name="Tregear J.W."/>
            <person name="Valentin K."/>
            <person name="von Dassow P."/>
            <person name="Yamagishi T."/>
            <person name="Van de Peer Y."/>
            <person name="Wincker P."/>
        </authorList>
    </citation>
    <scope>NUCLEOTIDE SEQUENCE [LARGE SCALE GENOMIC DNA]</scope>
    <source>
        <strain evidence="5">Ec32 / CCAP1310/4</strain>
    </source>
</reference>
<comment type="similarity">
    <text evidence="1">Belongs to the peptidase S33 family. ABHD4/ABHD5 subfamily.</text>
</comment>
<dbReference type="PANTHER" id="PTHR42886">
    <property type="entry name" value="RE40534P-RELATED"/>
    <property type="match status" value="1"/>
</dbReference>
<feature type="compositionally biased region" description="Low complexity" evidence="2">
    <location>
        <begin position="43"/>
        <end position="59"/>
    </location>
</feature>
<feature type="region of interest" description="Disordered" evidence="2">
    <location>
        <begin position="1"/>
        <end position="29"/>
    </location>
</feature>
<organism evidence="4 5">
    <name type="scientific">Ectocarpus siliculosus</name>
    <name type="common">Brown alga</name>
    <name type="synonym">Conferva siliculosa</name>
    <dbReference type="NCBI Taxonomy" id="2880"/>
    <lineage>
        <taxon>Eukaryota</taxon>
        <taxon>Sar</taxon>
        <taxon>Stramenopiles</taxon>
        <taxon>Ochrophyta</taxon>
        <taxon>PX clade</taxon>
        <taxon>Phaeophyceae</taxon>
        <taxon>Ectocarpales</taxon>
        <taxon>Ectocarpaceae</taxon>
        <taxon>Ectocarpus</taxon>
    </lineage>
</organism>
<dbReference type="OMA" id="ARDPIMD"/>
<dbReference type="GO" id="GO:0055088">
    <property type="term" value="P:lipid homeostasis"/>
    <property type="evidence" value="ECO:0007669"/>
    <property type="project" value="TreeGrafter"/>
</dbReference>
<evidence type="ECO:0000256" key="1">
    <source>
        <dbReference type="ARBA" id="ARBA00038097"/>
    </source>
</evidence>
<name>D8LGP8_ECTSI</name>
<dbReference type="Gene3D" id="3.40.50.1820">
    <property type="entry name" value="alpha/beta hydrolase"/>
    <property type="match status" value="1"/>
</dbReference>
<dbReference type="OrthoDB" id="7457040at2759"/>
<protein>
    <recommendedName>
        <fullName evidence="3">AB hydrolase-1 domain-containing protein</fullName>
    </recommendedName>
</protein>